<accession>A0A9D1F271</accession>
<protein>
    <recommendedName>
        <fullName evidence="5">Helicase C-terminal domain-containing protein</fullName>
    </recommendedName>
</protein>
<dbReference type="Pfam" id="PF00271">
    <property type="entry name" value="Helicase_C"/>
    <property type="match status" value="1"/>
</dbReference>
<dbReference type="InterPro" id="IPR025202">
    <property type="entry name" value="PLD-like_dom"/>
</dbReference>
<evidence type="ECO:0000313" key="4">
    <source>
        <dbReference type="Proteomes" id="UP000823927"/>
    </source>
</evidence>
<dbReference type="PANTHER" id="PTHR47396:SF1">
    <property type="entry name" value="ATP-DEPENDENT HELICASE IRC3-RELATED"/>
    <property type="match status" value="1"/>
</dbReference>
<dbReference type="SUPFAM" id="SSF56024">
    <property type="entry name" value="Phospholipase D/nuclease"/>
    <property type="match status" value="1"/>
</dbReference>
<dbReference type="PANTHER" id="PTHR47396">
    <property type="entry name" value="TYPE I RESTRICTION ENZYME ECOKI R PROTEIN"/>
    <property type="match status" value="1"/>
</dbReference>
<dbReference type="GO" id="GO:0005829">
    <property type="term" value="C:cytosol"/>
    <property type="evidence" value="ECO:0007669"/>
    <property type="project" value="TreeGrafter"/>
</dbReference>
<dbReference type="Pfam" id="PF13091">
    <property type="entry name" value="PLDc_2"/>
    <property type="match status" value="1"/>
</dbReference>
<feature type="domain" description="Phospholipase D-like" evidence="2">
    <location>
        <begin position="279"/>
        <end position="373"/>
    </location>
</feature>
<dbReference type="SUPFAM" id="SSF52540">
    <property type="entry name" value="P-loop containing nucleoside triphosphate hydrolases"/>
    <property type="match status" value="1"/>
</dbReference>
<dbReference type="AlphaFoldDB" id="A0A9D1F271"/>
<reference evidence="3" key="2">
    <citation type="journal article" date="2021" name="PeerJ">
        <title>Extensive microbial diversity within the chicken gut microbiome revealed by metagenomics and culture.</title>
        <authorList>
            <person name="Gilroy R."/>
            <person name="Ravi A."/>
            <person name="Getino M."/>
            <person name="Pursley I."/>
            <person name="Horton D.L."/>
            <person name="Alikhan N.F."/>
            <person name="Baker D."/>
            <person name="Gharbi K."/>
            <person name="Hall N."/>
            <person name="Watson M."/>
            <person name="Adriaenssens E.M."/>
            <person name="Foster-Nyarko E."/>
            <person name="Jarju S."/>
            <person name="Secka A."/>
            <person name="Antonio M."/>
            <person name="Oren A."/>
            <person name="Chaudhuri R.R."/>
            <person name="La Ragione R."/>
            <person name="Hildebrand F."/>
            <person name="Pallen M.J."/>
        </authorList>
    </citation>
    <scope>NUCLEOTIDE SEQUENCE</scope>
    <source>
        <strain evidence="3">CHK178-757</strain>
    </source>
</reference>
<evidence type="ECO:0008006" key="5">
    <source>
        <dbReference type="Google" id="ProtNLM"/>
    </source>
</evidence>
<evidence type="ECO:0000313" key="3">
    <source>
        <dbReference type="EMBL" id="HIS46046.1"/>
    </source>
</evidence>
<dbReference type="Gene3D" id="3.40.50.300">
    <property type="entry name" value="P-loop containing nucleotide triphosphate hydrolases"/>
    <property type="match status" value="2"/>
</dbReference>
<organism evidence="3 4">
    <name type="scientific">Candidatus Scybalocola faecigallinarum</name>
    <dbReference type="NCBI Taxonomy" id="2840941"/>
    <lineage>
        <taxon>Bacteria</taxon>
        <taxon>Bacillati</taxon>
        <taxon>Bacillota</taxon>
        <taxon>Clostridia</taxon>
        <taxon>Lachnospirales</taxon>
        <taxon>Lachnospiraceae</taxon>
        <taxon>Lachnospiraceae incertae sedis</taxon>
        <taxon>Candidatus Scybalocola (ex Gilroy et al. 2021)</taxon>
    </lineage>
</organism>
<gene>
    <name evidence="3" type="ORF">IAB46_00530</name>
</gene>
<dbReference type="CDD" id="cd18785">
    <property type="entry name" value="SF2_C"/>
    <property type="match status" value="1"/>
</dbReference>
<dbReference type="CDD" id="cd09126">
    <property type="entry name" value="PLDc_C_DEXD_like"/>
    <property type="match status" value="1"/>
</dbReference>
<feature type="domain" description="Helicase C-terminal" evidence="1">
    <location>
        <begin position="111"/>
        <end position="213"/>
    </location>
</feature>
<proteinExistence type="predicted"/>
<evidence type="ECO:0000259" key="2">
    <source>
        <dbReference type="Pfam" id="PF13091"/>
    </source>
</evidence>
<dbReference type="Proteomes" id="UP000823927">
    <property type="component" value="Unassembled WGS sequence"/>
</dbReference>
<dbReference type="InterPro" id="IPR001650">
    <property type="entry name" value="Helicase_C-like"/>
</dbReference>
<reference evidence="3" key="1">
    <citation type="submission" date="2020-10" db="EMBL/GenBank/DDBJ databases">
        <authorList>
            <person name="Gilroy R."/>
        </authorList>
    </citation>
    <scope>NUCLEOTIDE SEQUENCE</scope>
    <source>
        <strain evidence="3">CHK178-757</strain>
    </source>
</reference>
<evidence type="ECO:0000259" key="1">
    <source>
        <dbReference type="Pfam" id="PF00271"/>
    </source>
</evidence>
<comment type="caution">
    <text evidence="3">The sequence shown here is derived from an EMBL/GenBank/DDBJ whole genome shotgun (WGS) entry which is preliminary data.</text>
</comment>
<dbReference type="InterPro" id="IPR027417">
    <property type="entry name" value="P-loop_NTPase"/>
</dbReference>
<dbReference type="EMBL" id="DVIT01000002">
    <property type="protein sequence ID" value="HIS46046.1"/>
    <property type="molecule type" value="Genomic_DNA"/>
</dbReference>
<name>A0A9D1F271_9FIRM</name>
<dbReference type="InterPro" id="IPR050742">
    <property type="entry name" value="Helicase_Restrict-Modif_Enz"/>
</dbReference>
<sequence length="379" mass="43604">MLTYSDECHHCASDTAEAVVKEVSARYVYRLTATPKRDDGQEQKLFMQIGPVRYRFSAKDQVKLQGIDHYVYPRFTRLLNTTGQDWKINEAYAAVRSSEVRNRQIISDVEDCLSQERTPLVLTKFRDHADTLLEMLQDKADHVFLLKGGKSRKENEQIREKMRNVPANESMVLVAIGQYIGEGFNYPRLDTMMLTTPIAWQGNVEQYSGRLHRDYEGKKNVIIYDYVDTHIRVLDKMYYKRLRTYKKIGYEIVMNGTEKKQETNAIFDSDSYTSVFERDMAEANTEIVISSPGISAKGVGRISDILEERHDAGVKITLLTLNADGYPKERIEKSKELLNELRCLGVTVLEKTMMHEHFAVIDKEIVWYGSVNLLCIIGG</sequence>